<feature type="transmembrane region" description="Helical" evidence="2">
    <location>
        <begin position="6"/>
        <end position="22"/>
    </location>
</feature>
<keyword evidence="2" id="KW-1133">Transmembrane helix</keyword>
<dbReference type="Proteomes" id="UP000198211">
    <property type="component" value="Unassembled WGS sequence"/>
</dbReference>
<feature type="compositionally biased region" description="Low complexity" evidence="1">
    <location>
        <begin position="228"/>
        <end position="244"/>
    </location>
</feature>
<evidence type="ECO:0000313" key="4">
    <source>
        <dbReference type="Proteomes" id="UP000198211"/>
    </source>
</evidence>
<feature type="compositionally biased region" description="Polar residues" evidence="1">
    <location>
        <begin position="205"/>
        <end position="216"/>
    </location>
</feature>
<evidence type="ECO:0000256" key="1">
    <source>
        <dbReference type="SAM" id="MobiDB-lite"/>
    </source>
</evidence>
<dbReference type="EMBL" id="NBNE01001299">
    <property type="protein sequence ID" value="OWZ14613.1"/>
    <property type="molecule type" value="Genomic_DNA"/>
</dbReference>
<evidence type="ECO:0000313" key="3">
    <source>
        <dbReference type="EMBL" id="OWZ14613.1"/>
    </source>
</evidence>
<dbReference type="OrthoDB" id="70326at2759"/>
<proteinExistence type="predicted"/>
<name>A0A225WA57_9STRA</name>
<dbReference type="AlphaFoldDB" id="A0A225WA57"/>
<keyword evidence="2" id="KW-0812">Transmembrane</keyword>
<organism evidence="3 4">
    <name type="scientific">Phytophthora megakarya</name>
    <dbReference type="NCBI Taxonomy" id="4795"/>
    <lineage>
        <taxon>Eukaryota</taxon>
        <taxon>Sar</taxon>
        <taxon>Stramenopiles</taxon>
        <taxon>Oomycota</taxon>
        <taxon>Peronosporomycetes</taxon>
        <taxon>Peronosporales</taxon>
        <taxon>Peronosporaceae</taxon>
        <taxon>Phytophthora</taxon>
    </lineage>
</organism>
<gene>
    <name evidence="3" type="ORF">PHMEG_00011886</name>
</gene>
<reference evidence="4" key="1">
    <citation type="submission" date="2017-03" db="EMBL/GenBank/DDBJ databases">
        <title>Phytopthora megakarya and P. palmivora, two closely related causual agents of cacao black pod achieved similar genome size and gene model numbers by different mechanisms.</title>
        <authorList>
            <person name="Ali S."/>
            <person name="Shao J."/>
            <person name="Larry D.J."/>
            <person name="Kronmiller B."/>
            <person name="Shen D."/>
            <person name="Strem M.D."/>
            <person name="Melnick R.L."/>
            <person name="Guiltinan M.J."/>
            <person name="Tyler B.M."/>
            <person name="Meinhardt L.W."/>
            <person name="Bailey B.A."/>
        </authorList>
    </citation>
    <scope>NUCLEOTIDE SEQUENCE [LARGE SCALE GENOMIC DNA]</scope>
    <source>
        <strain evidence="4">zdho120</strain>
    </source>
</reference>
<sequence length="396" mass="44166">MLRLSIAGAVVNFIYLSSLWISTKQVRSADLGDSCRHTHDEYVILVDVMFLFVRAAIGYSLAFVKVKNLEKELVQMVQDRKRFGDSDEDDQQRAVGVSELKERVKRAIEAQHCCVHSMSTAYARLVLHCSNFENHKEDERFFECIYFFVCSVVKLGVVANHWRHIEEELGFLFRGAQFSANIKLHATTAYQDGQVANSVEPPDASSPTSHSGTRSFLSGVGTGGGGSCNSNSAGNNNTNSNGTGARKSLPIANTKDAVERLKANAGSSVFEAPKSRISHFAASVPVRRIVAELQTTKNRAARNMELSQALRDRIHKQRSEDHRRQVEAAMTPRHTMNVQTLDEEPTHIYQEHIHDSFTSTESLATHNRRACEACSQVRSDQLSNPLLNNNYLEQGI</sequence>
<protein>
    <submittedName>
        <fullName evidence="3">Uncharacterized protein</fullName>
    </submittedName>
</protein>
<feature type="transmembrane region" description="Helical" evidence="2">
    <location>
        <begin position="42"/>
        <end position="64"/>
    </location>
</feature>
<keyword evidence="2" id="KW-0472">Membrane</keyword>
<keyword evidence="4" id="KW-1185">Reference proteome</keyword>
<feature type="region of interest" description="Disordered" evidence="1">
    <location>
        <begin position="196"/>
        <end position="249"/>
    </location>
</feature>
<comment type="caution">
    <text evidence="3">The sequence shown here is derived from an EMBL/GenBank/DDBJ whole genome shotgun (WGS) entry which is preliminary data.</text>
</comment>
<evidence type="ECO:0000256" key="2">
    <source>
        <dbReference type="SAM" id="Phobius"/>
    </source>
</evidence>
<accession>A0A225WA57</accession>